<keyword evidence="3" id="KW-1185">Reference proteome</keyword>
<sequence>MKSLNILTLLMMFIFSNSYATTNTLTLVDSYSTQGGKVCVYKDGHRTESVKKKGAGVCPSKKTFH</sequence>
<feature type="chain" id="PRO_5047359389" description="Secreted protein" evidence="1">
    <location>
        <begin position="21"/>
        <end position="65"/>
    </location>
</feature>
<protein>
    <recommendedName>
        <fullName evidence="4">Secreted protein</fullName>
    </recommendedName>
</protein>
<gene>
    <name evidence="2" type="ORF">GCM10011328_41790</name>
</gene>
<dbReference type="EMBL" id="BMFZ01000018">
    <property type="protein sequence ID" value="GGA62148.1"/>
    <property type="molecule type" value="Genomic_DNA"/>
</dbReference>
<name>A0ABQ1H904_9GAMM</name>
<organism evidence="2 3">
    <name type="scientific">Hafnia psychrotolerans</name>
    <dbReference type="NCBI Taxonomy" id="1477018"/>
    <lineage>
        <taxon>Bacteria</taxon>
        <taxon>Pseudomonadati</taxon>
        <taxon>Pseudomonadota</taxon>
        <taxon>Gammaproteobacteria</taxon>
        <taxon>Enterobacterales</taxon>
        <taxon>Hafniaceae</taxon>
        <taxon>Hafnia</taxon>
    </lineage>
</organism>
<evidence type="ECO:0000313" key="3">
    <source>
        <dbReference type="Proteomes" id="UP000627464"/>
    </source>
</evidence>
<dbReference type="Proteomes" id="UP000627464">
    <property type="component" value="Unassembled WGS sequence"/>
</dbReference>
<proteinExistence type="predicted"/>
<evidence type="ECO:0000313" key="2">
    <source>
        <dbReference type="EMBL" id="GGA62148.1"/>
    </source>
</evidence>
<comment type="caution">
    <text evidence="2">The sequence shown here is derived from an EMBL/GenBank/DDBJ whole genome shotgun (WGS) entry which is preliminary data.</text>
</comment>
<reference evidence="3" key="1">
    <citation type="journal article" date="2019" name="Int. J. Syst. Evol. Microbiol.">
        <title>The Global Catalogue of Microorganisms (GCM) 10K type strain sequencing project: providing services to taxonomists for standard genome sequencing and annotation.</title>
        <authorList>
            <consortium name="The Broad Institute Genomics Platform"/>
            <consortium name="The Broad Institute Genome Sequencing Center for Infectious Disease"/>
            <person name="Wu L."/>
            <person name="Ma J."/>
        </authorList>
    </citation>
    <scope>NUCLEOTIDE SEQUENCE [LARGE SCALE GENOMIC DNA]</scope>
    <source>
        <strain evidence="3">CGMCC 1.12806</strain>
    </source>
</reference>
<accession>A0ABQ1H904</accession>
<keyword evidence="1" id="KW-0732">Signal</keyword>
<evidence type="ECO:0000256" key="1">
    <source>
        <dbReference type="SAM" id="SignalP"/>
    </source>
</evidence>
<feature type="signal peptide" evidence="1">
    <location>
        <begin position="1"/>
        <end position="20"/>
    </location>
</feature>
<evidence type="ECO:0008006" key="4">
    <source>
        <dbReference type="Google" id="ProtNLM"/>
    </source>
</evidence>